<feature type="transmembrane region" description="Helical" evidence="1">
    <location>
        <begin position="293"/>
        <end position="314"/>
    </location>
</feature>
<dbReference type="Pfam" id="PF11168">
    <property type="entry name" value="DUF2955"/>
    <property type="match status" value="1"/>
</dbReference>
<evidence type="ECO:0000313" key="2">
    <source>
        <dbReference type="EMBL" id="MCW8348523.1"/>
    </source>
</evidence>
<feature type="transmembrane region" description="Helical" evidence="1">
    <location>
        <begin position="31"/>
        <end position="51"/>
    </location>
</feature>
<feature type="transmembrane region" description="Helical" evidence="1">
    <location>
        <begin position="146"/>
        <end position="170"/>
    </location>
</feature>
<feature type="transmembrane region" description="Helical" evidence="1">
    <location>
        <begin position="120"/>
        <end position="139"/>
    </location>
</feature>
<evidence type="ECO:0000256" key="1">
    <source>
        <dbReference type="SAM" id="Phobius"/>
    </source>
</evidence>
<keyword evidence="1" id="KW-0812">Transmembrane</keyword>
<keyword evidence="3" id="KW-1185">Reference proteome</keyword>
<feature type="transmembrane region" description="Helical" evidence="1">
    <location>
        <begin position="238"/>
        <end position="257"/>
    </location>
</feature>
<protein>
    <submittedName>
        <fullName evidence="2">DUF2955 domain-containing protein</fullName>
    </submittedName>
</protein>
<evidence type="ECO:0000313" key="3">
    <source>
        <dbReference type="Proteomes" id="UP001155587"/>
    </source>
</evidence>
<feature type="transmembrane region" description="Helical" evidence="1">
    <location>
        <begin position="71"/>
        <end position="89"/>
    </location>
</feature>
<dbReference type="RefSeq" id="WP_265677046.1">
    <property type="nucleotide sequence ID" value="NZ_JAKRRY010000040.1"/>
</dbReference>
<comment type="caution">
    <text evidence="2">The sequence shown here is derived from an EMBL/GenBank/DDBJ whole genome shotgun (WGS) entry which is preliminary data.</text>
</comment>
<sequence length="356" mass="39073">MSDNVESRSHSPELVSRLLETRLRETRILRFAYGVGIATFLAAWIDWPLAFVAPIFTAKFLFEKKTMNKSVVYELLLAMIATVAIGIVLSMGFSHYPIPLLIGVGGLMTLGYYLFLDPKWNLFATILLMAVLMLPFMAIDSPAVAAFLGFGLSASGAVAVAVFALMHIYLPETEVEQVTPATPAMTEEFRWFSAMRASIIALPVVVFFFVFQISEALLSMIFIALLSLMITGEKSIKLGAFLLISNAIGGVIAIGVFGVLALVPAMAFYTLCISLMAIVFGNKMSSEPTKAPIYSTAFNTALVLIGTTMMSSGVIDEKMWIRLGLLLIVAIYMVVAAYFIETRNWQILKFNGQMMK</sequence>
<reference evidence="2" key="1">
    <citation type="submission" date="2022-02" db="EMBL/GenBank/DDBJ databases">
        <title>Vibrio sp. nov, a new bacterium isolated from seawater.</title>
        <authorList>
            <person name="Yuan Y."/>
        </authorList>
    </citation>
    <scope>NUCLEOTIDE SEQUENCE</scope>
    <source>
        <strain evidence="2">ZSDZ65</strain>
    </source>
</reference>
<dbReference type="InterPro" id="IPR022604">
    <property type="entry name" value="DUF2955"/>
</dbReference>
<accession>A0A9X3CRW4</accession>
<keyword evidence="1" id="KW-0472">Membrane</keyword>
<feature type="transmembrane region" description="Helical" evidence="1">
    <location>
        <begin position="263"/>
        <end position="281"/>
    </location>
</feature>
<feature type="transmembrane region" description="Helical" evidence="1">
    <location>
        <begin position="96"/>
        <end position="114"/>
    </location>
</feature>
<gene>
    <name evidence="2" type="ORF">MD535_21285</name>
</gene>
<feature type="transmembrane region" description="Helical" evidence="1">
    <location>
        <begin position="320"/>
        <end position="340"/>
    </location>
</feature>
<organism evidence="2 3">
    <name type="scientific">Vibrio qingdaonensis</name>
    <dbReference type="NCBI Taxonomy" id="2829491"/>
    <lineage>
        <taxon>Bacteria</taxon>
        <taxon>Pseudomonadati</taxon>
        <taxon>Pseudomonadota</taxon>
        <taxon>Gammaproteobacteria</taxon>
        <taxon>Vibrionales</taxon>
        <taxon>Vibrionaceae</taxon>
        <taxon>Vibrio</taxon>
    </lineage>
</organism>
<keyword evidence="1" id="KW-1133">Transmembrane helix</keyword>
<dbReference type="EMBL" id="JAKRRY010000040">
    <property type="protein sequence ID" value="MCW8348523.1"/>
    <property type="molecule type" value="Genomic_DNA"/>
</dbReference>
<feature type="transmembrane region" description="Helical" evidence="1">
    <location>
        <begin position="199"/>
        <end position="226"/>
    </location>
</feature>
<dbReference type="Proteomes" id="UP001155587">
    <property type="component" value="Unassembled WGS sequence"/>
</dbReference>
<name>A0A9X3CRW4_9VIBR</name>
<proteinExistence type="predicted"/>
<dbReference type="AlphaFoldDB" id="A0A9X3CRW4"/>